<feature type="chain" id="PRO_5003859933" evidence="1">
    <location>
        <begin position="20"/>
        <end position="231"/>
    </location>
</feature>
<accession>K2KHN0</accession>
<evidence type="ECO:0000313" key="2">
    <source>
        <dbReference type="EMBL" id="EKE76795.1"/>
    </source>
</evidence>
<evidence type="ECO:0000256" key="1">
    <source>
        <dbReference type="SAM" id="SignalP"/>
    </source>
</evidence>
<keyword evidence="1" id="KW-0732">Signal</keyword>
<dbReference type="Pfam" id="PF03922">
    <property type="entry name" value="OmpW"/>
    <property type="match status" value="1"/>
</dbReference>
<evidence type="ECO:0000313" key="3">
    <source>
        <dbReference type="Proteomes" id="UP000006755"/>
    </source>
</evidence>
<dbReference type="AlphaFoldDB" id="K2KHN0"/>
<feature type="signal peptide" evidence="1">
    <location>
        <begin position="1"/>
        <end position="19"/>
    </location>
</feature>
<dbReference type="SUPFAM" id="SSF56925">
    <property type="entry name" value="OMPA-like"/>
    <property type="match status" value="1"/>
</dbReference>
<dbReference type="PANTHER" id="PTHR36920">
    <property type="match status" value="1"/>
</dbReference>
<organism evidence="2 3">
    <name type="scientific">Gallaecimonas xiamenensis 3-C-1</name>
    <dbReference type="NCBI Taxonomy" id="745411"/>
    <lineage>
        <taxon>Bacteria</taxon>
        <taxon>Pseudomonadati</taxon>
        <taxon>Pseudomonadota</taxon>
        <taxon>Gammaproteobacteria</taxon>
        <taxon>Enterobacterales</taxon>
        <taxon>Gallaecimonadaceae</taxon>
        <taxon>Gallaecimonas</taxon>
    </lineage>
</organism>
<dbReference type="InterPro" id="IPR005618">
    <property type="entry name" value="OMPW"/>
</dbReference>
<dbReference type="RefSeq" id="WP_008483171.1">
    <property type="nucleotide sequence ID" value="NZ_AMRI01000004.1"/>
</dbReference>
<dbReference type="EMBL" id="AMRI01000004">
    <property type="protein sequence ID" value="EKE76795.1"/>
    <property type="molecule type" value="Genomic_DNA"/>
</dbReference>
<dbReference type="Gene3D" id="2.40.160.20">
    <property type="match status" value="1"/>
</dbReference>
<sequence length="231" mass="24628">MRYSALALAAALVCGPALADESGWRFTVGAAHVNPNDDSGHLGNVEAAAGLPSNSTSLKVDSDTQLGLTLNYDIDSVWSIELLAATPFSHDISMSAPGTAVDGLDVGKTKHLPPTLSLQYRFLDGSAVRPYLGLGINYTFFFDEHVDGELATTLDSLGLTGDKSLELSDSIGLAGQAGIDWEINDKTFFRAALWYTDIDTDAKVKVNGQTVQKVKVNIDPVVAFIGLGYRF</sequence>
<protein>
    <submittedName>
        <fullName evidence="2">Outer membrane protein OmpW</fullName>
    </submittedName>
</protein>
<dbReference type="InterPro" id="IPR011250">
    <property type="entry name" value="OMP/PagP_B-barrel"/>
</dbReference>
<dbReference type="Proteomes" id="UP000006755">
    <property type="component" value="Unassembled WGS sequence"/>
</dbReference>
<dbReference type="STRING" id="745411.B3C1_04340"/>
<proteinExistence type="predicted"/>
<dbReference type="GO" id="GO:0055085">
    <property type="term" value="P:transmembrane transport"/>
    <property type="evidence" value="ECO:0007669"/>
    <property type="project" value="TreeGrafter"/>
</dbReference>
<name>K2KHN0_9GAMM</name>
<reference evidence="2 3" key="1">
    <citation type="journal article" date="2012" name="J. Bacteriol.">
        <title>Genome Sequence of Gallaecimonas xiamenensis Type Strain 3-C-1.</title>
        <authorList>
            <person name="Lai Q."/>
            <person name="Wang L."/>
            <person name="Wang W."/>
            <person name="Shao Z."/>
        </authorList>
    </citation>
    <scope>NUCLEOTIDE SEQUENCE [LARGE SCALE GENOMIC DNA]</scope>
    <source>
        <strain evidence="2 3">3-C-1</strain>
    </source>
</reference>
<comment type="caution">
    <text evidence="2">The sequence shown here is derived from an EMBL/GenBank/DDBJ whole genome shotgun (WGS) entry which is preliminary data.</text>
</comment>
<dbReference type="GO" id="GO:0019867">
    <property type="term" value="C:outer membrane"/>
    <property type="evidence" value="ECO:0007669"/>
    <property type="project" value="InterPro"/>
</dbReference>
<dbReference type="PANTHER" id="PTHR36920:SF1">
    <property type="entry name" value="OUTER MEMBRANE PROTEIN W"/>
    <property type="match status" value="1"/>
</dbReference>
<dbReference type="eggNOG" id="COG3047">
    <property type="taxonomic scope" value="Bacteria"/>
</dbReference>
<keyword evidence="3" id="KW-1185">Reference proteome</keyword>
<gene>
    <name evidence="2" type="ORF">B3C1_04340</name>
</gene>
<dbReference type="PATRIC" id="fig|745411.4.peg.857"/>
<dbReference type="OrthoDB" id="9807574at2"/>